<dbReference type="NCBIfam" id="NF001109">
    <property type="entry name" value="PRK00136.1"/>
    <property type="match status" value="1"/>
</dbReference>
<dbReference type="GO" id="GO:0005840">
    <property type="term" value="C:ribosome"/>
    <property type="evidence" value="ECO:0007669"/>
    <property type="project" value="UniProtKB-KW"/>
</dbReference>
<dbReference type="FunFam" id="3.30.1490.10:FF:000001">
    <property type="entry name" value="30S ribosomal protein S8"/>
    <property type="match status" value="1"/>
</dbReference>
<proteinExistence type="inferred from homology"/>
<dbReference type="InterPro" id="IPR000630">
    <property type="entry name" value="Ribosomal_uS8"/>
</dbReference>
<dbReference type="GO" id="GO:0019843">
    <property type="term" value="F:rRNA binding"/>
    <property type="evidence" value="ECO:0007669"/>
    <property type="project" value="UniProtKB-KW"/>
</dbReference>
<evidence type="ECO:0000256" key="5">
    <source>
        <dbReference type="ARBA" id="ARBA00022884"/>
    </source>
</evidence>
<name>A0A0D3MK77_9STRA</name>
<dbReference type="Pfam" id="PF00410">
    <property type="entry name" value="Ribosomal_S8"/>
    <property type="match status" value="1"/>
</dbReference>
<evidence type="ECO:0000256" key="6">
    <source>
        <dbReference type="ARBA" id="ARBA00022980"/>
    </source>
</evidence>
<comment type="subunit">
    <text evidence="3">Part of the 30S ribosomal subunit.</text>
</comment>
<comment type="function">
    <text evidence="1">One of the primary rRNA binding proteins, it binds directly to 16S rRNA central domain where it helps coordinate assembly of the platform of the 30S subunit.</text>
</comment>
<keyword evidence="4" id="KW-0699">rRNA-binding</keyword>
<dbReference type="InterPro" id="IPR035987">
    <property type="entry name" value="Ribosomal_uS8_sf"/>
</dbReference>
<evidence type="ECO:0000313" key="8">
    <source>
        <dbReference type="EMBL" id="AIM52715.1"/>
    </source>
</evidence>
<organism evidence="8">
    <name type="scientific">Ochromonas sp. CCMP1393</name>
    <dbReference type="NCBI Taxonomy" id="420556"/>
    <lineage>
        <taxon>Eukaryota</taxon>
        <taxon>Sar</taxon>
        <taxon>Stramenopiles</taxon>
        <taxon>Ochrophyta</taxon>
        <taxon>Chrysophyceae</taxon>
        <taxon>Chromulinales</taxon>
        <taxon>Chromulinaceae</taxon>
        <taxon>Ochromonas</taxon>
    </lineage>
</organism>
<dbReference type="GO" id="GO:0005737">
    <property type="term" value="C:cytoplasm"/>
    <property type="evidence" value="ECO:0007669"/>
    <property type="project" value="UniProtKB-ARBA"/>
</dbReference>
<geneLocation type="plastid" evidence="8"/>
<dbReference type="PANTHER" id="PTHR11758">
    <property type="entry name" value="40S RIBOSOMAL PROTEIN S15A"/>
    <property type="match status" value="1"/>
</dbReference>
<evidence type="ECO:0000256" key="1">
    <source>
        <dbReference type="ARBA" id="ARBA00002569"/>
    </source>
</evidence>
<evidence type="ECO:0000256" key="7">
    <source>
        <dbReference type="ARBA" id="ARBA00023274"/>
    </source>
</evidence>
<keyword evidence="8" id="KW-0934">Plastid</keyword>
<dbReference type="Gene3D" id="3.30.1490.10">
    <property type="match status" value="1"/>
</dbReference>
<dbReference type="HAMAP" id="MF_01302_B">
    <property type="entry name" value="Ribosomal_uS8_B"/>
    <property type="match status" value="1"/>
</dbReference>
<gene>
    <name evidence="8" type="primary">rps8</name>
</gene>
<dbReference type="GO" id="GO:0003735">
    <property type="term" value="F:structural constituent of ribosome"/>
    <property type="evidence" value="ECO:0007669"/>
    <property type="project" value="InterPro"/>
</dbReference>
<keyword evidence="7" id="KW-0687">Ribonucleoprotein</keyword>
<protein>
    <submittedName>
        <fullName evidence="8">30S ribosomal protein S8</fullName>
    </submittedName>
</protein>
<dbReference type="AlphaFoldDB" id="A0A0D3MK77"/>
<dbReference type="SUPFAM" id="SSF56047">
    <property type="entry name" value="Ribosomal protein S8"/>
    <property type="match status" value="1"/>
</dbReference>
<reference evidence="8" key="1">
    <citation type="journal article" date="2015" name="Sci. Rep.">
        <title>Updating algal evolutionary relationships through plastid genome sequencing: did alveolate plastids emerge through endosymbiosis of an ochrophyte?</title>
        <authorList>
            <person name="Sevcikova T."/>
            <person name="Horak A."/>
            <person name="Klimes V."/>
            <person name="Zbrankova V."/>
            <person name="Demir-Hilton E."/>
            <person name="Sudek S."/>
            <person name="Jenkins J."/>
            <person name="Schmutz J."/>
            <person name="Pribyl P."/>
            <person name="Fousek J."/>
            <person name="Vlcek C."/>
            <person name="Lang B.F."/>
            <person name="Obornik M."/>
            <person name="Worden A.Z."/>
            <person name="Elias M."/>
        </authorList>
    </citation>
    <scope>NUCLEOTIDE SEQUENCE</scope>
</reference>
<evidence type="ECO:0000256" key="4">
    <source>
        <dbReference type="ARBA" id="ARBA00022730"/>
    </source>
</evidence>
<dbReference type="FunFam" id="3.30.1370.30:FF:000002">
    <property type="entry name" value="30S ribosomal protein S8"/>
    <property type="match status" value="1"/>
</dbReference>
<sequence length="138" mass="16072">MTNDLVSDMLTRIRNASLARHTFTYIQYSKLNIEILKVLKREGYIQNYQIEEDIPSKKLIKAFLKYKGWWIKKPFFSIIKRISKPGQRIFSGYKEFDKKIDVLRYEQGTAIISTSSGIMSHVKATKLKKGGEILCYIG</sequence>
<keyword evidence="6 8" id="KW-0689">Ribosomal protein</keyword>
<dbReference type="GO" id="GO:1990904">
    <property type="term" value="C:ribonucleoprotein complex"/>
    <property type="evidence" value="ECO:0007669"/>
    <property type="project" value="UniProtKB-KW"/>
</dbReference>
<dbReference type="EMBL" id="KJ877675">
    <property type="protein sequence ID" value="AIM52715.1"/>
    <property type="molecule type" value="Genomic_DNA"/>
</dbReference>
<evidence type="ECO:0000256" key="2">
    <source>
        <dbReference type="ARBA" id="ARBA00006471"/>
    </source>
</evidence>
<comment type="similarity">
    <text evidence="2">Belongs to the universal ribosomal protein uS8 family.</text>
</comment>
<keyword evidence="5" id="KW-0694">RNA-binding</keyword>
<dbReference type="Gene3D" id="3.30.1370.30">
    <property type="match status" value="1"/>
</dbReference>
<accession>A0A0D3MK77</accession>
<dbReference type="GO" id="GO:0006412">
    <property type="term" value="P:translation"/>
    <property type="evidence" value="ECO:0007669"/>
    <property type="project" value="InterPro"/>
</dbReference>
<evidence type="ECO:0000256" key="3">
    <source>
        <dbReference type="ARBA" id="ARBA00011458"/>
    </source>
</evidence>